<dbReference type="PROSITE" id="PS51257">
    <property type="entry name" value="PROKAR_LIPOPROTEIN"/>
    <property type="match status" value="1"/>
</dbReference>
<evidence type="ECO:0000313" key="2">
    <source>
        <dbReference type="EMBL" id="SCX76900.1"/>
    </source>
</evidence>
<dbReference type="RefSeq" id="WP_092207294.1">
    <property type="nucleotide sequence ID" value="NZ_FMUX01000001.1"/>
</dbReference>
<dbReference type="AlphaFoldDB" id="A0A1G5AGA1"/>
<feature type="signal peptide" evidence="1">
    <location>
        <begin position="1"/>
        <end position="23"/>
    </location>
</feature>
<keyword evidence="1" id="KW-0732">Signal</keyword>
<evidence type="ECO:0000313" key="3">
    <source>
        <dbReference type="Proteomes" id="UP000198870"/>
    </source>
</evidence>
<organism evidence="2 3">
    <name type="scientific">Desulfoluna spongiiphila</name>
    <dbReference type="NCBI Taxonomy" id="419481"/>
    <lineage>
        <taxon>Bacteria</taxon>
        <taxon>Pseudomonadati</taxon>
        <taxon>Thermodesulfobacteriota</taxon>
        <taxon>Desulfobacteria</taxon>
        <taxon>Desulfobacterales</taxon>
        <taxon>Desulfolunaceae</taxon>
        <taxon>Desulfoluna</taxon>
    </lineage>
</organism>
<sequence length="498" mass="53587">MKTELKIAGLFMAALLFAGCMGAKPVAEKGGVDNMAPAEAAAERAHLKAMRAEAKGFIGEKRRDKNLYIGEGTANIGVDLGKGKLEAKNRAREELARQIRVKVESDFQLITEKRGVGASAEVQQEITQRLETYTSQVLTNVQESDFFIDYPKTGTVTVLVFIPKEAYEVQVKEDLNQKKEMVVEAVKQAEKALKNGEYVRALKQFLEAGTMQRAFFGRVPVYAEIDGDGLRDELANHVTFRVEGITSRIQLSLLNDTFLYDPEGHLEKQPRVLARYLDGTGTSVPVTSLPLVASFAEGQGRVAPCVTGVYGQAELAVSAVDPSLKTAVLQVAPDFASLGDFSAYDLPPMRPLKVDLIRKRAVALLVRCKNGGKGINVSGLTDAVTSLLLNRQLTVVPVDSGQTVASVSGDSLNADYLLAVEVVPSGGGTVGSYANMHAARCGAGLSLYTLPAKSLTKKENLASQEGFGITAESAVWDAFGKSREPIVKAAGKMMERVQ</sequence>
<keyword evidence="3" id="KW-1185">Reference proteome</keyword>
<dbReference type="EMBL" id="FMUX01000001">
    <property type="protein sequence ID" value="SCX76900.1"/>
    <property type="molecule type" value="Genomic_DNA"/>
</dbReference>
<keyword evidence="2" id="KW-0449">Lipoprotein</keyword>
<feature type="chain" id="PRO_5011522785" evidence="1">
    <location>
        <begin position="24"/>
        <end position="498"/>
    </location>
</feature>
<dbReference type="Proteomes" id="UP000198870">
    <property type="component" value="Unassembled WGS sequence"/>
</dbReference>
<dbReference type="Gene3D" id="3.10.28.20">
    <property type="entry name" value="Acetamidase/Formamidase-like domains"/>
    <property type="match status" value="1"/>
</dbReference>
<gene>
    <name evidence="2" type="ORF">SAMN05216233_101158</name>
</gene>
<name>A0A1G5AGA1_9BACT</name>
<dbReference type="STRING" id="419481.SAMN05216233_101158"/>
<proteinExistence type="predicted"/>
<accession>A0A1G5AGA1</accession>
<protein>
    <submittedName>
        <fullName evidence="2">LPP20 lipoprotein</fullName>
    </submittedName>
</protein>
<reference evidence="2 3" key="1">
    <citation type="submission" date="2016-10" db="EMBL/GenBank/DDBJ databases">
        <authorList>
            <person name="de Groot N.N."/>
        </authorList>
    </citation>
    <scope>NUCLEOTIDE SEQUENCE [LARGE SCALE GENOMIC DNA]</scope>
    <source>
        <strain evidence="2 3">AA1</strain>
    </source>
</reference>
<evidence type="ECO:0000256" key="1">
    <source>
        <dbReference type="SAM" id="SignalP"/>
    </source>
</evidence>